<feature type="region of interest" description="Disordered" evidence="1">
    <location>
        <begin position="1"/>
        <end position="65"/>
    </location>
</feature>
<feature type="compositionally biased region" description="Polar residues" evidence="1">
    <location>
        <begin position="47"/>
        <end position="59"/>
    </location>
</feature>
<organism evidence="2 3">
    <name type="scientific">Drechslerella dactyloides</name>
    <name type="common">Nematode-trapping fungus</name>
    <name type="synonym">Arthrobotrys dactyloides</name>
    <dbReference type="NCBI Taxonomy" id="74499"/>
    <lineage>
        <taxon>Eukaryota</taxon>
        <taxon>Fungi</taxon>
        <taxon>Dikarya</taxon>
        <taxon>Ascomycota</taxon>
        <taxon>Pezizomycotina</taxon>
        <taxon>Orbiliomycetes</taxon>
        <taxon>Orbiliales</taxon>
        <taxon>Orbiliaceae</taxon>
        <taxon>Drechslerella</taxon>
    </lineage>
</organism>
<dbReference type="Proteomes" id="UP001221413">
    <property type="component" value="Unassembled WGS sequence"/>
</dbReference>
<dbReference type="EMBL" id="JAQGDS010000010">
    <property type="protein sequence ID" value="KAJ6257963.1"/>
    <property type="molecule type" value="Genomic_DNA"/>
</dbReference>
<protein>
    <submittedName>
        <fullName evidence="2">Uncharacterized protein</fullName>
    </submittedName>
</protein>
<evidence type="ECO:0000256" key="1">
    <source>
        <dbReference type="SAM" id="MobiDB-lite"/>
    </source>
</evidence>
<sequence length="65" mass="6833">MPVSDTRSGTAVDAGNVHVRPRYGHVSHPNSAIPGPNPPRLGRSEAPTPSTHGMQTSRIPSVHSD</sequence>
<dbReference type="AlphaFoldDB" id="A0AAD6NIL4"/>
<accession>A0AAD6NIL4</accession>
<evidence type="ECO:0000313" key="2">
    <source>
        <dbReference type="EMBL" id="KAJ6257963.1"/>
    </source>
</evidence>
<gene>
    <name evidence="2" type="ORF">Dda_7753</name>
</gene>
<evidence type="ECO:0000313" key="3">
    <source>
        <dbReference type="Proteomes" id="UP001221413"/>
    </source>
</evidence>
<name>A0AAD6NIL4_DREDA</name>
<reference evidence="2" key="1">
    <citation type="submission" date="2023-01" db="EMBL/GenBank/DDBJ databases">
        <title>The chitinases involved in constricting ring structure development in the nematode-trapping fungus Drechslerella dactyloides.</title>
        <authorList>
            <person name="Wang R."/>
            <person name="Zhang L."/>
            <person name="Tang P."/>
            <person name="Li S."/>
            <person name="Liang L."/>
        </authorList>
    </citation>
    <scope>NUCLEOTIDE SEQUENCE</scope>
    <source>
        <strain evidence="2">YMF1.00031</strain>
    </source>
</reference>
<keyword evidence="3" id="KW-1185">Reference proteome</keyword>
<proteinExistence type="predicted"/>
<comment type="caution">
    <text evidence="2">The sequence shown here is derived from an EMBL/GenBank/DDBJ whole genome shotgun (WGS) entry which is preliminary data.</text>
</comment>